<proteinExistence type="inferred from homology"/>
<dbReference type="Gene3D" id="3.40.50.1240">
    <property type="entry name" value="Phosphoglycerate mutase-like"/>
    <property type="match status" value="1"/>
</dbReference>
<dbReference type="Pfam" id="PF00328">
    <property type="entry name" value="His_Phos_2"/>
    <property type="match status" value="1"/>
</dbReference>
<evidence type="ECO:0008006" key="6">
    <source>
        <dbReference type="Google" id="ProtNLM"/>
    </source>
</evidence>
<evidence type="ECO:0000256" key="3">
    <source>
        <dbReference type="SAM" id="MobiDB-lite"/>
    </source>
</evidence>
<dbReference type="PANTHER" id="PTHR11567">
    <property type="entry name" value="ACID PHOSPHATASE-RELATED"/>
    <property type="match status" value="1"/>
</dbReference>
<dbReference type="Proteomes" id="UP000218209">
    <property type="component" value="Unassembled WGS sequence"/>
</dbReference>
<dbReference type="InterPro" id="IPR000560">
    <property type="entry name" value="His_Pase_clade-2"/>
</dbReference>
<organism evidence="4 5">
    <name type="scientific">Porphyra umbilicalis</name>
    <name type="common">Purple laver</name>
    <name type="synonym">Red alga</name>
    <dbReference type="NCBI Taxonomy" id="2786"/>
    <lineage>
        <taxon>Eukaryota</taxon>
        <taxon>Rhodophyta</taxon>
        <taxon>Bangiophyceae</taxon>
        <taxon>Bangiales</taxon>
        <taxon>Bangiaceae</taxon>
        <taxon>Porphyra</taxon>
    </lineage>
</organism>
<feature type="compositionally biased region" description="Gly residues" evidence="3">
    <location>
        <begin position="323"/>
        <end position="335"/>
    </location>
</feature>
<gene>
    <name evidence="4" type="ORF">BU14_0154s0031</name>
</gene>
<feature type="region of interest" description="Disordered" evidence="3">
    <location>
        <begin position="323"/>
        <end position="350"/>
    </location>
</feature>
<accession>A0A1X6P953</accession>
<dbReference type="InterPro" id="IPR050645">
    <property type="entry name" value="Histidine_acid_phosphatase"/>
</dbReference>
<feature type="compositionally biased region" description="Pro residues" evidence="3">
    <location>
        <begin position="1"/>
        <end position="11"/>
    </location>
</feature>
<feature type="region of interest" description="Disordered" evidence="3">
    <location>
        <begin position="1"/>
        <end position="45"/>
    </location>
</feature>
<protein>
    <recommendedName>
        <fullName evidence="6">Acid phosphatase</fullName>
    </recommendedName>
</protein>
<dbReference type="CDD" id="cd07061">
    <property type="entry name" value="HP_HAP_like"/>
    <property type="match status" value="1"/>
</dbReference>
<feature type="compositionally biased region" description="Gly residues" evidence="3">
    <location>
        <begin position="536"/>
        <end position="553"/>
    </location>
</feature>
<dbReference type="SUPFAM" id="SSF53254">
    <property type="entry name" value="Phosphoglycerate mutase-like"/>
    <property type="match status" value="1"/>
</dbReference>
<feature type="region of interest" description="Disordered" evidence="3">
    <location>
        <begin position="484"/>
        <end position="553"/>
    </location>
</feature>
<dbReference type="AlphaFoldDB" id="A0A1X6P953"/>
<comment type="similarity">
    <text evidence="1">Belongs to the histidine acid phosphatase family.</text>
</comment>
<evidence type="ECO:0000313" key="5">
    <source>
        <dbReference type="Proteomes" id="UP000218209"/>
    </source>
</evidence>
<dbReference type="GO" id="GO:0016791">
    <property type="term" value="F:phosphatase activity"/>
    <property type="evidence" value="ECO:0007669"/>
    <property type="project" value="TreeGrafter"/>
</dbReference>
<evidence type="ECO:0000313" key="4">
    <source>
        <dbReference type="EMBL" id="OSX77255.1"/>
    </source>
</evidence>
<dbReference type="PANTHER" id="PTHR11567:SF110">
    <property type="entry name" value="2-PHOSPHOXYLOSE PHOSPHATASE 1"/>
    <property type="match status" value="1"/>
</dbReference>
<dbReference type="InterPro" id="IPR029033">
    <property type="entry name" value="His_PPase_superfam"/>
</dbReference>
<evidence type="ECO:0000256" key="1">
    <source>
        <dbReference type="ARBA" id="ARBA00005375"/>
    </source>
</evidence>
<evidence type="ECO:0000256" key="2">
    <source>
        <dbReference type="ARBA" id="ARBA00022801"/>
    </source>
</evidence>
<dbReference type="EMBL" id="KV918843">
    <property type="protein sequence ID" value="OSX77255.1"/>
    <property type="molecule type" value="Genomic_DNA"/>
</dbReference>
<dbReference type="OrthoDB" id="258392at2759"/>
<reference evidence="4 5" key="1">
    <citation type="submission" date="2017-03" db="EMBL/GenBank/DDBJ databases">
        <title>WGS assembly of Porphyra umbilicalis.</title>
        <authorList>
            <person name="Brawley S.H."/>
            <person name="Blouin N.A."/>
            <person name="Ficko-Blean E."/>
            <person name="Wheeler G.L."/>
            <person name="Lohr M."/>
            <person name="Goodson H.V."/>
            <person name="Jenkins J.W."/>
            <person name="Blaby-Haas C.E."/>
            <person name="Helliwell K.E."/>
            <person name="Chan C."/>
            <person name="Marriage T."/>
            <person name="Bhattacharya D."/>
            <person name="Klein A.S."/>
            <person name="Badis Y."/>
            <person name="Brodie J."/>
            <person name="Cao Y."/>
            <person name="Collen J."/>
            <person name="Dittami S.M."/>
            <person name="Gachon C.M."/>
            <person name="Green B.R."/>
            <person name="Karpowicz S."/>
            <person name="Kim J.W."/>
            <person name="Kudahl U."/>
            <person name="Lin S."/>
            <person name="Michel G."/>
            <person name="Mittag M."/>
            <person name="Olson B.J."/>
            <person name="Pangilinan J."/>
            <person name="Peng Y."/>
            <person name="Qiu H."/>
            <person name="Shu S."/>
            <person name="Singer J.T."/>
            <person name="Smith A.G."/>
            <person name="Sprecher B.N."/>
            <person name="Wagner V."/>
            <person name="Wang W."/>
            <person name="Wang Z.-Y."/>
            <person name="Yan J."/>
            <person name="Yarish C."/>
            <person name="Zoeuner-Riek S."/>
            <person name="Zhuang Y."/>
            <person name="Zou Y."/>
            <person name="Lindquist E.A."/>
            <person name="Grimwood J."/>
            <person name="Barry K."/>
            <person name="Rokhsar D.S."/>
            <person name="Schmutz J."/>
            <person name="Stiller J.W."/>
            <person name="Grossman A.R."/>
            <person name="Prochnik S.E."/>
        </authorList>
    </citation>
    <scope>NUCLEOTIDE SEQUENCE [LARGE SCALE GENOMIC DNA]</scope>
    <source>
        <strain evidence="4">4086291</strain>
    </source>
</reference>
<name>A0A1X6P953_PORUM</name>
<keyword evidence="5" id="KW-1185">Reference proteome</keyword>
<keyword evidence="2" id="KW-0378">Hydrolase</keyword>
<sequence>MLSNRSPPPRPAAVARGLDGGGGGDRHRRRVGGHDRAGGRAGGGGGGAGCADLVGGGGPLPPGTLLLAVVLCRHGARSPLYTFPGDVRPLDAWGVGPGGLTPAGAAAHYALGGRLRSRYVDSGFLSPTWNVSEVYVRSTAIDRALLSAYAQMAGLYAGGNAAGAAAPGLPPSLQAVPIHSVAAVTDTLLLSGVACPRLGAIARAHAASPEMGALAEKHQRLLTKTLPAVLGVADGVAIDLPTVAAANDVWTASAADGVPLPAGATPSVVAEVRAVADALLAASVDGAEVQRLRAGVLLRALRDRAVAAAAAHAGRLPPPLGGGAAGAAAVGGPGGRHAEPPKAGAGRFAPQPSPPLPRYVLYSAHDTTLAAAAAALGFFDGTNPPYNSTVVVEVRSTGGAADAAVVGGGAGRRLRPADFSVRVEYNGVPQRVRGCAAVDCPLPLWVAGTSSRVLDTDDARVAACATGVGRLAAAVQGALGLRRAASPAEGGGGGSPPPRASCCSTGGTGGSGWRCRGWREGGGGGGAPRGDHCRGGSAGGGGGGGAGAAAQGAGGAVWPHWGAGAVLRWWFQTRAKDVELCRIVACGWGRQPSVVCHPLSSLYVPKRQQERCGGFG</sequence>